<organism evidence="1 2">
    <name type="scientific">Sistotremastrum suecicum HHB10207 ss-3</name>
    <dbReference type="NCBI Taxonomy" id="1314776"/>
    <lineage>
        <taxon>Eukaryota</taxon>
        <taxon>Fungi</taxon>
        <taxon>Dikarya</taxon>
        <taxon>Basidiomycota</taxon>
        <taxon>Agaricomycotina</taxon>
        <taxon>Agaricomycetes</taxon>
        <taxon>Sistotremastrales</taxon>
        <taxon>Sistotremastraceae</taxon>
        <taxon>Sistotremastrum</taxon>
    </lineage>
</organism>
<dbReference type="Proteomes" id="UP000076798">
    <property type="component" value="Unassembled WGS sequence"/>
</dbReference>
<dbReference type="AlphaFoldDB" id="A0A165ZRV7"/>
<sequence length="135" mass="14998">MDRDIRAVETFFAHHHHSLVGYSVSLRYIRIVKLRYLFSHIMVFRTATTAFQPTHSFMFTIAMIEASAPPCICSSSITSAKTLSNDETIVESSLLSPSIPASRASEAQVVNDSSSYTNLSVATIHPQHLFGHERA</sequence>
<accession>A0A165ZRV7</accession>
<name>A0A165ZRV7_9AGAM</name>
<evidence type="ECO:0000313" key="1">
    <source>
        <dbReference type="EMBL" id="KZT34573.1"/>
    </source>
</evidence>
<reference evidence="1 2" key="1">
    <citation type="journal article" date="2016" name="Mol. Biol. Evol.">
        <title>Comparative Genomics of Early-Diverging Mushroom-Forming Fungi Provides Insights into the Origins of Lignocellulose Decay Capabilities.</title>
        <authorList>
            <person name="Nagy L.G."/>
            <person name="Riley R."/>
            <person name="Tritt A."/>
            <person name="Adam C."/>
            <person name="Daum C."/>
            <person name="Floudas D."/>
            <person name="Sun H."/>
            <person name="Yadav J.S."/>
            <person name="Pangilinan J."/>
            <person name="Larsson K.H."/>
            <person name="Matsuura K."/>
            <person name="Barry K."/>
            <person name="Labutti K."/>
            <person name="Kuo R."/>
            <person name="Ohm R.A."/>
            <person name="Bhattacharya S.S."/>
            <person name="Shirouzu T."/>
            <person name="Yoshinaga Y."/>
            <person name="Martin F.M."/>
            <person name="Grigoriev I.V."/>
            <person name="Hibbett D.S."/>
        </authorList>
    </citation>
    <scope>NUCLEOTIDE SEQUENCE [LARGE SCALE GENOMIC DNA]</scope>
    <source>
        <strain evidence="1 2">HHB10207 ss-3</strain>
    </source>
</reference>
<keyword evidence="2" id="KW-1185">Reference proteome</keyword>
<protein>
    <submittedName>
        <fullName evidence="1">Uncharacterized protein</fullName>
    </submittedName>
</protein>
<evidence type="ECO:0000313" key="2">
    <source>
        <dbReference type="Proteomes" id="UP000076798"/>
    </source>
</evidence>
<gene>
    <name evidence="1" type="ORF">SISSUDRAFT_1065215</name>
</gene>
<dbReference type="EMBL" id="KV428175">
    <property type="protein sequence ID" value="KZT34573.1"/>
    <property type="molecule type" value="Genomic_DNA"/>
</dbReference>
<proteinExistence type="predicted"/>